<dbReference type="Proteomes" id="UP000230553">
    <property type="component" value="Unassembled WGS sequence"/>
</dbReference>
<name>A0A2M7TG35_9BACT</name>
<evidence type="ECO:0000313" key="1">
    <source>
        <dbReference type="EMBL" id="PIZ44864.1"/>
    </source>
</evidence>
<gene>
    <name evidence="1" type="ORF">COY31_01680</name>
</gene>
<dbReference type="EMBL" id="PFNM01000033">
    <property type="protein sequence ID" value="PIZ44864.1"/>
    <property type="molecule type" value="Genomic_DNA"/>
</dbReference>
<reference evidence="2" key="1">
    <citation type="submission" date="2017-09" db="EMBL/GenBank/DDBJ databases">
        <title>Depth-based differentiation of microbial function through sediment-hosted aquifers and enrichment of novel symbionts in the deep terrestrial subsurface.</title>
        <authorList>
            <person name="Probst A.J."/>
            <person name="Ladd B."/>
            <person name="Jarett J.K."/>
            <person name="Geller-Mcgrath D.E."/>
            <person name="Sieber C.M.K."/>
            <person name="Emerson J.B."/>
            <person name="Anantharaman K."/>
            <person name="Thomas B.C."/>
            <person name="Malmstrom R."/>
            <person name="Stieglmeier M."/>
            <person name="Klingl A."/>
            <person name="Woyke T."/>
            <person name="Ryan C.M."/>
            <person name="Banfield J.F."/>
        </authorList>
    </citation>
    <scope>NUCLEOTIDE SEQUENCE [LARGE SCALE GENOMIC DNA]</scope>
</reference>
<protein>
    <submittedName>
        <fullName evidence="1">Uncharacterized protein</fullName>
    </submittedName>
</protein>
<accession>A0A2M7TG35</accession>
<dbReference type="AlphaFoldDB" id="A0A2M7TG35"/>
<proteinExistence type="predicted"/>
<evidence type="ECO:0000313" key="2">
    <source>
        <dbReference type="Proteomes" id="UP000230553"/>
    </source>
</evidence>
<sequence length="65" mass="7825">MATITIPKKLTKGEELIIISRKEYEDYLKLRKVIPLVKMTVLEKREWQRAKKDYEQGKYVTLEKL</sequence>
<comment type="caution">
    <text evidence="1">The sequence shown here is derived from an EMBL/GenBank/DDBJ whole genome shotgun (WGS) entry which is preliminary data.</text>
</comment>
<organism evidence="1 2">
    <name type="scientific">Candidatus Wolfebacteria bacterium CG_4_10_14_0_2_um_filter_39_18</name>
    <dbReference type="NCBI Taxonomy" id="1975061"/>
    <lineage>
        <taxon>Bacteria</taxon>
        <taxon>Candidatus Wolfeibacteriota</taxon>
    </lineage>
</organism>